<comment type="caution">
    <text evidence="3">The sequence shown here is derived from an EMBL/GenBank/DDBJ whole genome shotgun (WGS) entry which is preliminary data.</text>
</comment>
<proteinExistence type="predicted"/>
<evidence type="ECO:0000256" key="1">
    <source>
        <dbReference type="SAM" id="MobiDB-lite"/>
    </source>
</evidence>
<feature type="region of interest" description="Disordered" evidence="1">
    <location>
        <begin position="829"/>
        <end position="852"/>
    </location>
</feature>
<keyword evidence="2" id="KW-0472">Membrane</keyword>
<keyword evidence="2" id="KW-1133">Transmembrane helix</keyword>
<name>A0A7W4K4D4_9PROT</name>
<evidence type="ECO:0000313" key="3">
    <source>
        <dbReference type="EMBL" id="MBB2200179.1"/>
    </source>
</evidence>
<evidence type="ECO:0000256" key="2">
    <source>
        <dbReference type="SAM" id="Phobius"/>
    </source>
</evidence>
<feature type="transmembrane region" description="Helical" evidence="2">
    <location>
        <begin position="36"/>
        <end position="56"/>
    </location>
</feature>
<evidence type="ECO:0008006" key="5">
    <source>
        <dbReference type="Google" id="ProtNLM"/>
    </source>
</evidence>
<organism evidence="3 4">
    <name type="scientific">Gluconacetobacter tumulisoli</name>
    <dbReference type="NCBI Taxonomy" id="1286189"/>
    <lineage>
        <taxon>Bacteria</taxon>
        <taxon>Pseudomonadati</taxon>
        <taxon>Pseudomonadota</taxon>
        <taxon>Alphaproteobacteria</taxon>
        <taxon>Acetobacterales</taxon>
        <taxon>Acetobacteraceae</taxon>
        <taxon>Gluconacetobacter</taxon>
    </lineage>
</organism>
<sequence>MRRRTVDGMTAPGQGAAPEGGDGGGRGRETRRLRRILPIVAGAVAVPVVGLVVLGLRLSMGPVDVTPLVRLALPATIVPGGAGRPAAARLEAGRVRIGWDVLHRGLVAPVDIQADGLRLLRADGVVADRIGSMRVVLAGAPLLHGRIALLTMDLSSVRLALRRGAGGAIALDLGSATPPDDGASGFPVDPMQIRRLTIADGAVTLADARSAARWRLEGIGADVRTEWVAGHLGLTGRAVLALSGPGMPGQDMRGVVRAEGRRDGGGIGWHVSATPVTLSAFAAFAPALSAVDLPLGLDGTVHLLADGPGMAMRPGAADLSLDAGAGHIDSGGDGHLLVDSGHAHLSATFGPSHAGAFLAGPATVRLDNLVAQLRASDHPDLPASGPVLRADGVLDAASLTGAGAVRITLSAGIPALDFATLGDYWPAGAAKGARLWVTRNITRGAASDLHVSIGLQGRAGWRGMRLVSLGGGVTGSGMDLHWLRPIPPVHGLDAHLTFDGPDSLSIAFDHGVQLVDRTGRNVDATGTGRVEVGPGHMRIDGLLVKDQIGDISTTLRGNARDVLALLAEPRLHLLSRHPLGFSQPSGQARIGLHLALPLTAHVKVAEIRLDAHADLTHVHLGKVVLGRGLDDGRLAIDATTEGLSLRGNARLGGVPATIAYSMDFRTGPVVRTTESARVQAHITPEDAARTGLSLGQRFDGSADLDVAYDRFPGGAGQIDLNLNLDDAALTIPVWRKARGQAAQASVRLGLEQARLSSIEAIHATGPDLSVEGRANVTNGQASRLVLRGFRVGRSRGDATVGIPAGPRDPIRVAIHAPVLDLSPLLASDPATSKGAPPAGYHMPEAASGRVHGPPGRGWVIDAEARTLYYSRDAALQGVRTHLEDNGVRLTRMRFSMAGPSPATAILTPEADGRHLWASVQDLGQIMHQIGLTGRFSGGRTVLTGVFDDRQPTAPFSGTLTMDPIMMREAPDAVRLANNASIYGWMQAPRAPGFLVDRVSLPLTFRDGTLSIHDGLAGNASLGVTLQGAVDLDRGRLDLKGTIVPAFAVNAIPGHLPGVGRLLSPEKGGGLLAATFVVSGAMNEPALHVNPFSVFLPGVLRRLVE</sequence>
<dbReference type="AlphaFoldDB" id="A0A7W4K4D4"/>
<evidence type="ECO:0000313" key="4">
    <source>
        <dbReference type="Proteomes" id="UP000578030"/>
    </source>
</evidence>
<protein>
    <recommendedName>
        <fullName evidence="5">AsmA-like C-terminal domain-containing protein</fullName>
    </recommendedName>
</protein>
<keyword evidence="4" id="KW-1185">Reference proteome</keyword>
<reference evidence="3 4" key="1">
    <citation type="submission" date="2020-04" db="EMBL/GenBank/DDBJ databases">
        <title>Description of novel Gluconacetobacter.</title>
        <authorList>
            <person name="Sombolestani A."/>
        </authorList>
    </citation>
    <scope>NUCLEOTIDE SEQUENCE [LARGE SCALE GENOMIC DNA]</scope>
    <source>
        <strain evidence="3 4">LMG 27802</strain>
    </source>
</reference>
<dbReference type="Proteomes" id="UP000578030">
    <property type="component" value="Unassembled WGS sequence"/>
</dbReference>
<dbReference type="EMBL" id="JABEQM010000001">
    <property type="protein sequence ID" value="MBB2200179.1"/>
    <property type="molecule type" value="Genomic_DNA"/>
</dbReference>
<accession>A0A7W4K4D4</accession>
<dbReference type="RefSeq" id="WP_182953311.1">
    <property type="nucleotide sequence ID" value="NZ_JABEQM010000001.1"/>
</dbReference>
<feature type="region of interest" description="Disordered" evidence="1">
    <location>
        <begin position="1"/>
        <end position="28"/>
    </location>
</feature>
<keyword evidence="2" id="KW-0812">Transmembrane</keyword>
<gene>
    <name evidence="3" type="ORF">HLH28_01060</name>
</gene>